<dbReference type="Gene3D" id="3.40.50.1820">
    <property type="entry name" value="alpha/beta hydrolase"/>
    <property type="match status" value="1"/>
</dbReference>
<evidence type="ECO:0000313" key="5">
    <source>
        <dbReference type="EMBL" id="PRX97205.1"/>
    </source>
</evidence>
<dbReference type="PANTHER" id="PTHR11010">
    <property type="entry name" value="PROTEASE S28 PRO-X CARBOXYPEPTIDASE-RELATED"/>
    <property type="match status" value="1"/>
</dbReference>
<evidence type="ECO:0000256" key="1">
    <source>
        <dbReference type="ARBA" id="ARBA00022670"/>
    </source>
</evidence>
<feature type="signal peptide" evidence="4">
    <location>
        <begin position="1"/>
        <end position="19"/>
    </location>
</feature>
<accession>A0A2T0Q0H0</accession>
<protein>
    <submittedName>
        <fullName evidence="5">PS-10 peptidase S37</fullName>
    </submittedName>
</protein>
<dbReference type="RefSeq" id="WP_211302997.1">
    <property type="nucleotide sequence ID" value="NZ_PVZC01000006.1"/>
</dbReference>
<evidence type="ECO:0000313" key="6">
    <source>
        <dbReference type="Proteomes" id="UP000237846"/>
    </source>
</evidence>
<dbReference type="EMBL" id="PVZC01000006">
    <property type="protein sequence ID" value="PRX97205.1"/>
    <property type="molecule type" value="Genomic_DNA"/>
</dbReference>
<comment type="caution">
    <text evidence="5">The sequence shown here is derived from an EMBL/GenBank/DDBJ whole genome shotgun (WGS) entry which is preliminary data.</text>
</comment>
<gene>
    <name evidence="5" type="ORF">CLV72_106241</name>
</gene>
<organism evidence="5 6">
    <name type="scientific">Allonocardiopsis opalescens</name>
    <dbReference type="NCBI Taxonomy" id="1144618"/>
    <lineage>
        <taxon>Bacteria</taxon>
        <taxon>Bacillati</taxon>
        <taxon>Actinomycetota</taxon>
        <taxon>Actinomycetes</taxon>
        <taxon>Streptosporangiales</taxon>
        <taxon>Allonocardiopsis</taxon>
    </lineage>
</organism>
<keyword evidence="2 4" id="KW-0732">Signal</keyword>
<dbReference type="SUPFAM" id="SSF53474">
    <property type="entry name" value="alpha/beta-Hydrolases"/>
    <property type="match status" value="1"/>
</dbReference>
<keyword evidence="6" id="KW-1185">Reference proteome</keyword>
<evidence type="ECO:0000256" key="3">
    <source>
        <dbReference type="ARBA" id="ARBA00022801"/>
    </source>
</evidence>
<sequence length="463" mass="50742">MLPAAVALGLLAGAAPAAAEPEPDPVDELAAAFEALPGLTVVSAEPAPGGAHIFLTLSFTQRVDHTDPSAGTFEQRLTVLHRGFDRPTVLHTTGYGLVERPFRDEPTVMLDGNQVHTEQRFFSPSRPDPADWSDLDIWQAATDHHRIVAAIDDLYEGAWISTGASKGGMTSVYHRRFYPGDVDGTVAYVAPNDVHDRHDAAYLDFFETVGTDPACQESLAALQHEALERRGELLERYEAAAAAEGWTFTQTLGSADRALEMLILDTPWAFWQYQEESACAAVPAADASTDEIYAFLDEISGFAFYTDQGTIPYIPYYYQAGTQLGSPSVPTGHVEELLRYPGLFGPRSYVPREIPMRFDHRAMPDIDRWVRTQGSELLFVNGEFDPWAAEPFRLGHRTRDSLSLEVPRGNHGADIAQLPAADRERAGEALLRWAGLDGVAALSTPAPAIPELDEVEIDRGPTR</sequence>
<name>A0A2T0Q0H0_9ACTN</name>
<keyword evidence="3" id="KW-0378">Hydrolase</keyword>
<reference evidence="5 6" key="1">
    <citation type="submission" date="2018-03" db="EMBL/GenBank/DDBJ databases">
        <title>Genomic Encyclopedia of Archaeal and Bacterial Type Strains, Phase II (KMG-II): from individual species to whole genera.</title>
        <authorList>
            <person name="Goeker M."/>
        </authorList>
    </citation>
    <scope>NUCLEOTIDE SEQUENCE [LARGE SCALE GENOMIC DNA]</scope>
    <source>
        <strain evidence="5 6">DSM 45601</strain>
    </source>
</reference>
<dbReference type="GO" id="GO:0008239">
    <property type="term" value="F:dipeptidyl-peptidase activity"/>
    <property type="evidence" value="ECO:0007669"/>
    <property type="project" value="TreeGrafter"/>
</dbReference>
<evidence type="ECO:0000256" key="2">
    <source>
        <dbReference type="ARBA" id="ARBA00022729"/>
    </source>
</evidence>
<dbReference type="InterPro" id="IPR008761">
    <property type="entry name" value="Peptidase_S37"/>
</dbReference>
<keyword evidence="1" id="KW-0645">Protease</keyword>
<evidence type="ECO:0000256" key="4">
    <source>
        <dbReference type="SAM" id="SignalP"/>
    </source>
</evidence>
<feature type="chain" id="PRO_5015474051" evidence="4">
    <location>
        <begin position="20"/>
        <end position="463"/>
    </location>
</feature>
<dbReference type="GO" id="GO:0006508">
    <property type="term" value="P:proteolysis"/>
    <property type="evidence" value="ECO:0007669"/>
    <property type="project" value="UniProtKB-KW"/>
</dbReference>
<dbReference type="Proteomes" id="UP000237846">
    <property type="component" value="Unassembled WGS sequence"/>
</dbReference>
<dbReference type="InterPro" id="IPR029058">
    <property type="entry name" value="AB_hydrolase_fold"/>
</dbReference>
<dbReference type="PANTHER" id="PTHR11010:SF38">
    <property type="entry name" value="LYSOSOMAL PRO-X CARBOXYPEPTIDASE"/>
    <property type="match status" value="1"/>
</dbReference>
<proteinExistence type="predicted"/>
<dbReference type="AlphaFoldDB" id="A0A2T0Q0H0"/>
<dbReference type="ESTHER" id="9actn-a0a2t0q0h0">
    <property type="family name" value="Peptidase_S37"/>
</dbReference>
<dbReference type="Pfam" id="PF05576">
    <property type="entry name" value="Peptidase_S37"/>
    <property type="match status" value="1"/>
</dbReference>